<evidence type="ECO:0000256" key="2">
    <source>
        <dbReference type="SAM" id="MobiDB-lite"/>
    </source>
</evidence>
<reference evidence="3 4" key="1">
    <citation type="submission" date="2011-10" db="EMBL/GenBank/DDBJ databases">
        <title>The Improved High-Quality Draft genome of Leptonema illini DSM 21528.</title>
        <authorList>
            <consortium name="US DOE Joint Genome Institute (JGI-PGF)"/>
            <person name="Lucas S."/>
            <person name="Copeland A."/>
            <person name="Lapidus A."/>
            <person name="Glavina del Rio T."/>
            <person name="Dalin E."/>
            <person name="Tice H."/>
            <person name="Bruce D."/>
            <person name="Goodwin L."/>
            <person name="Pitluck S."/>
            <person name="Peters L."/>
            <person name="Mikhailova N."/>
            <person name="Held B."/>
            <person name="Kyrpides N."/>
            <person name="Mavromatis K."/>
            <person name="Ivanova N."/>
            <person name="Markowitz V."/>
            <person name="Cheng J.-F."/>
            <person name="Hugenholtz P."/>
            <person name="Woyke T."/>
            <person name="Wu D."/>
            <person name="Gronow S."/>
            <person name="Wellnitz S."/>
            <person name="Brambilla E.-M."/>
            <person name="Klenk H.-P."/>
            <person name="Eisen J.A."/>
        </authorList>
    </citation>
    <scope>NUCLEOTIDE SEQUENCE [LARGE SCALE GENOMIC DNA]</scope>
    <source>
        <strain evidence="3 4">DSM 21528</strain>
    </source>
</reference>
<feature type="coiled-coil region" evidence="1">
    <location>
        <begin position="567"/>
        <end position="594"/>
    </location>
</feature>
<feature type="compositionally biased region" description="Basic and acidic residues" evidence="2">
    <location>
        <begin position="490"/>
        <end position="502"/>
    </location>
</feature>
<keyword evidence="4" id="KW-1185">Reference proteome</keyword>
<dbReference type="EMBL" id="JH597773">
    <property type="protein sequence ID" value="EHQ04878.1"/>
    <property type="molecule type" value="Genomic_DNA"/>
</dbReference>
<dbReference type="SUPFAM" id="SSF55874">
    <property type="entry name" value="ATPase domain of HSP90 chaperone/DNA topoisomerase II/histidine kinase"/>
    <property type="match status" value="1"/>
</dbReference>
<feature type="region of interest" description="Disordered" evidence="2">
    <location>
        <begin position="479"/>
        <end position="530"/>
    </location>
</feature>
<feature type="compositionally biased region" description="Basic and acidic residues" evidence="2">
    <location>
        <begin position="511"/>
        <end position="530"/>
    </location>
</feature>
<dbReference type="STRING" id="183.GCA_002009735_00691"/>
<dbReference type="InterPro" id="IPR036890">
    <property type="entry name" value="HATPase_C_sf"/>
</dbReference>
<sequence>MATKSAKKTETKTAKKAAKKEVAKKATGKEAKPAAKKAVKSAVTKKAAKKEIAKKEVAKKSVIEAVAKKATKKAVEPAAIRSGDDIAALLVRDLAKTGFDASERALAIFPALQKHLSIHSILFLSRSDRNFAVEGLLDEGGWHTDDSTVEGLQASLSGLELPESADTVRDIVIHSEGPTKGLSIPVQLTDTERLFTLWLYERGNNPVKKDLDLAAIVLPALALEYQIRRTTALLSHEQSRHEARIAEMHTQLDAKHKKKLDDALYAKDAEFQELRETAHRMQAAHDETVALLQSEISALNERHEQELAKAKETAAAEQAREAEKRLSSLREELELEIQVRDEEIARSQKRHTEELERIQTELRHEREELAREKESLDTVRQKLIDDHQSELSTLRSQLVEEREAAVRDLGQRLESAQSELAAEKKRHEAAITEQRSTLESAKEDAVRALREELSLEIQLRDEEIADLKKKAADELQTLKNDHASQLSQLNDRHRHEKEEQTRTAEQALQQSEERRQRELAEERQKLEEKRESEVKALREELTLEIQLRDEEIKKIKSLSESGTKELLNKIDEQKQSYEERIRSLTAEYEAASSRANNEHAVAIEGLKKKHAEENAATQTARQKELAELEEKRRADLADLKAEHELVVEALNQEHRRDVAKLEQSIQELHEQAERKAEMVAEEKKRVEEAHRSLIDGLQGEIRNREEQMQQQKERGIKLQESYEAALQTLEREREEFQKQREHLNERIARIEEESLLVSEELNATIREREKTLQATEQLLTEASQRIDTLEKLKQEHTGHIDTLEKEARQNENRIIELDRNLEKEKEERRTEKERLLSDAAAKAAEWRGLQEELQQQLSQKNAEISHRNDTIQKLEQQLSRETQRAHQLENDLEEARSRHNELIEQIESIHQGLADAQAENKELQDLIRSKNEEIRNFHMEEQKLKRSLQAAEALQADLEVNIEKQKLSLREKDELFHQKQEEIGALGEKIQTLQQEIENYLGVIQQKKDTIDGLRAELEQARVQVKNSRKEGHLMAEASRALSRQESFEDKIDYLKENVLREINIDRIIFYSIDENDDLVPTYCSPSLDFAATRLRLGDTYFGQALASQKPVILNKKEGELPCDLPAPEALRFVDDDATHFSRYQEMFASSKDGIESTIVLPLVLGSHTEGILALTTQQHISAERTDMALLEHLLPFVAAAYHDEKDRRAVQTLALANEQLRSVRRYIEKRSSDLLLSQSDAMADEERAALLVRTRFVPHLLGLAGEKTTVTDLGPFLAQLETQLKETALYPDFRVESDHVARLISGDDAGLLLWFISEAVANAIEHSEGRRLLIQSAENRDVVSLIIEDDGEGLIRKTGSMTPSGDGFSFFQAAAGLLGLELRIGKGEGGLGTSLKLYRR</sequence>
<dbReference type="GO" id="GO:0005524">
    <property type="term" value="F:ATP binding"/>
    <property type="evidence" value="ECO:0007669"/>
    <property type="project" value="UniProtKB-KW"/>
</dbReference>
<dbReference type="Gene3D" id="3.30.565.10">
    <property type="entry name" value="Histidine kinase-like ATPase, C-terminal domain"/>
    <property type="match status" value="1"/>
</dbReference>
<gene>
    <name evidence="3" type="ORF">Lepil_0169</name>
</gene>
<dbReference type="RefSeq" id="WP_002769004.1">
    <property type="nucleotide sequence ID" value="NZ_JH597773.1"/>
</dbReference>
<feature type="coiled-coil region" evidence="1">
    <location>
        <begin position="633"/>
        <end position="1031"/>
    </location>
</feature>
<keyword evidence="3" id="KW-0067">ATP-binding</keyword>
<keyword evidence="3" id="KW-0547">Nucleotide-binding</keyword>
<evidence type="ECO:0000256" key="1">
    <source>
        <dbReference type="SAM" id="Coils"/>
    </source>
</evidence>
<dbReference type="Proteomes" id="UP000005737">
    <property type="component" value="Unassembled WGS sequence"/>
</dbReference>
<organism evidence="3 4">
    <name type="scientific">Leptonema illini DSM 21528</name>
    <dbReference type="NCBI Taxonomy" id="929563"/>
    <lineage>
        <taxon>Bacteria</taxon>
        <taxon>Pseudomonadati</taxon>
        <taxon>Spirochaetota</taxon>
        <taxon>Spirochaetia</taxon>
        <taxon>Leptospirales</taxon>
        <taxon>Leptospiraceae</taxon>
        <taxon>Leptonema</taxon>
    </lineage>
</organism>
<dbReference type="PANTHER" id="PTHR45615:SF80">
    <property type="entry name" value="GRIP DOMAIN-CONTAINING PROTEIN"/>
    <property type="match status" value="1"/>
</dbReference>
<keyword evidence="1" id="KW-0175">Coiled coil</keyword>
<protein>
    <submittedName>
        <fullName evidence="3">ATP-binding region ATPase domain protein</fullName>
    </submittedName>
</protein>
<evidence type="ECO:0000313" key="3">
    <source>
        <dbReference type="EMBL" id="EHQ04878.1"/>
    </source>
</evidence>
<dbReference type="PANTHER" id="PTHR45615">
    <property type="entry name" value="MYOSIN HEAVY CHAIN, NON-MUSCLE"/>
    <property type="match status" value="1"/>
</dbReference>
<proteinExistence type="predicted"/>
<accession>H2CIA5</accession>
<feature type="region of interest" description="Disordered" evidence="2">
    <location>
        <begin position="1"/>
        <end position="39"/>
    </location>
</feature>
<feature type="compositionally biased region" description="Basic and acidic residues" evidence="2">
    <location>
        <begin position="7"/>
        <end position="33"/>
    </location>
</feature>
<evidence type="ECO:0000313" key="4">
    <source>
        <dbReference type="Proteomes" id="UP000005737"/>
    </source>
</evidence>
<dbReference type="HOGENOM" id="CLU_254278_0_0_12"/>
<dbReference type="SUPFAM" id="SSF55781">
    <property type="entry name" value="GAF domain-like"/>
    <property type="match status" value="1"/>
</dbReference>
<name>H2CIA5_9LEPT</name>